<keyword evidence="10" id="KW-1185">Reference proteome</keyword>
<name>A0A1M5G8F4_9BACT</name>
<comment type="subcellular location">
    <subcellularLocation>
        <location evidence="1">Cell membrane</location>
        <topology evidence="1">Multi-pass membrane protein</topology>
    </subcellularLocation>
</comment>
<dbReference type="GO" id="GO:0005886">
    <property type="term" value="C:plasma membrane"/>
    <property type="evidence" value="ECO:0007669"/>
    <property type="project" value="UniProtKB-SubCell"/>
</dbReference>
<feature type="transmembrane region" description="Helical" evidence="6">
    <location>
        <begin position="261"/>
        <end position="282"/>
    </location>
</feature>
<dbReference type="InterPro" id="IPR025857">
    <property type="entry name" value="MacB_PCD"/>
</dbReference>
<protein>
    <submittedName>
        <fullName evidence="9">Putative ABC transport system permease protein</fullName>
    </submittedName>
</protein>
<evidence type="ECO:0000256" key="2">
    <source>
        <dbReference type="ARBA" id="ARBA00022475"/>
    </source>
</evidence>
<organism evidence="9 10">
    <name type="scientific">Desulfacinum infernum DSM 9756</name>
    <dbReference type="NCBI Taxonomy" id="1121391"/>
    <lineage>
        <taxon>Bacteria</taxon>
        <taxon>Pseudomonadati</taxon>
        <taxon>Thermodesulfobacteriota</taxon>
        <taxon>Syntrophobacteria</taxon>
        <taxon>Syntrophobacterales</taxon>
        <taxon>Syntrophobacteraceae</taxon>
        <taxon>Desulfacinum</taxon>
    </lineage>
</organism>
<keyword evidence="3 6" id="KW-0812">Transmembrane</keyword>
<evidence type="ECO:0000256" key="5">
    <source>
        <dbReference type="ARBA" id="ARBA00023136"/>
    </source>
</evidence>
<gene>
    <name evidence="9" type="ORF">SAMN02745206_03083</name>
</gene>
<feature type="transmembrane region" description="Helical" evidence="6">
    <location>
        <begin position="361"/>
        <end position="383"/>
    </location>
</feature>
<feature type="domain" description="ABC3 transporter permease C-terminal" evidence="7">
    <location>
        <begin position="737"/>
        <end position="857"/>
    </location>
</feature>
<evidence type="ECO:0000259" key="7">
    <source>
        <dbReference type="Pfam" id="PF02687"/>
    </source>
</evidence>
<sequence length="864" mass="94061">MKRAFFPKLFFWLHVRHVRRHPGRAVAVVLGVAIGAAVFTSVRLAMRASLDSFSRSMDAVTGAADRVVIRPGDFVPEEWVARLLARDEVASAAPFLSAYVQDEDQRSSPFLLIGIDPFLDASFRTWSRAGDSRAGWDLVTRPFTLLMTEKLARLLDRSVGDEIRLRHPRGTAAFRIAGILDKEGTGALEGGLAAVADIATFQEFTGLSGWVDRIDLKLRHPGSSRDIEALRRLLPRDLVLERPGSGKAAGQGLLRAYAANLSVLSFVSLFVGMFLIYSLVALNAASRRRETAVLLSLGATSRSVFLLFVTEGLFYGLLGWFLALPLGLPLVRWMVEGVGRTVSVLFVRVAPEDLVLSPWELAVSLVGTLVVSALAAVQPAAEAMKVSPKEAMALSAGRERHGDAGRGPVVPALALIASVWGLSRLPPAGGTAYGGYAATFALFVGFSLLSPYVLRRLGRSSAPALKRVFGPAAYLAGRSVARSGTRVAVSVGSLLTAVALFVALTIMVHSFRNTVNAWVHQTVSGDLFASPRLNEMNRHRNIFSSDQVALLKALASRADLVPFRRFYLQYRNLPYQFEVTDFAAWFPHSGYLWVEGDPASARRSLLEGTGCVVSEVFANKIGLSVGERFRDRIAGVELDLPIVGVIRDYRSQGGVVFFSLPRFREMRLAAGLLTQDEEWSGVRFFVREDRADRAGVLNRIKRTLVEKFGDRVSFIEGNELRDRILRIFDETFAITFVLLFIALVVAALGIATTLAVSVLERSVELNTLSALGGSAAQIRSMIGWEAALLVAAGEVLGLLCGLALSVLLVYGINRQSFGWTFIYEVNGATFLWALPLIFGAALAASFPVVRLALRQSPAALLREL</sequence>
<evidence type="ECO:0000256" key="1">
    <source>
        <dbReference type="ARBA" id="ARBA00004651"/>
    </source>
</evidence>
<evidence type="ECO:0000313" key="9">
    <source>
        <dbReference type="EMBL" id="SHG00009.1"/>
    </source>
</evidence>
<dbReference type="OrthoDB" id="9780560at2"/>
<evidence type="ECO:0000256" key="4">
    <source>
        <dbReference type="ARBA" id="ARBA00022989"/>
    </source>
</evidence>
<feature type="domain" description="ABC3 transporter permease C-terminal" evidence="7">
    <location>
        <begin position="263"/>
        <end position="388"/>
    </location>
</feature>
<reference evidence="10" key="1">
    <citation type="submission" date="2016-11" db="EMBL/GenBank/DDBJ databases">
        <authorList>
            <person name="Varghese N."/>
            <person name="Submissions S."/>
        </authorList>
    </citation>
    <scope>NUCLEOTIDE SEQUENCE [LARGE SCALE GENOMIC DNA]</scope>
    <source>
        <strain evidence="10">DSM 9756</strain>
    </source>
</reference>
<dbReference type="Pfam" id="PF12704">
    <property type="entry name" value="MacB_PCD"/>
    <property type="match status" value="1"/>
</dbReference>
<feature type="transmembrane region" description="Helical" evidence="6">
    <location>
        <begin position="435"/>
        <end position="454"/>
    </location>
</feature>
<dbReference type="STRING" id="1121391.SAMN02745206_03083"/>
<evidence type="ECO:0000259" key="8">
    <source>
        <dbReference type="Pfam" id="PF12704"/>
    </source>
</evidence>
<feature type="transmembrane region" description="Helical" evidence="6">
    <location>
        <begin position="786"/>
        <end position="810"/>
    </location>
</feature>
<dbReference type="EMBL" id="FQVB01000035">
    <property type="protein sequence ID" value="SHG00009.1"/>
    <property type="molecule type" value="Genomic_DNA"/>
</dbReference>
<dbReference type="AlphaFoldDB" id="A0A1M5G8F4"/>
<dbReference type="GO" id="GO:0022857">
    <property type="term" value="F:transmembrane transporter activity"/>
    <property type="evidence" value="ECO:0007669"/>
    <property type="project" value="TreeGrafter"/>
</dbReference>
<feature type="domain" description="MacB-like periplasmic core" evidence="8">
    <location>
        <begin position="28"/>
        <end position="224"/>
    </location>
</feature>
<dbReference type="PANTHER" id="PTHR30572:SF17">
    <property type="entry name" value="ABC3 TRANSPORTER PERMEASE PROTEIN DOMAIN-CONTAINING PROTEIN"/>
    <property type="match status" value="1"/>
</dbReference>
<dbReference type="Proteomes" id="UP000184076">
    <property type="component" value="Unassembled WGS sequence"/>
</dbReference>
<dbReference type="RefSeq" id="WP_073041025.1">
    <property type="nucleotide sequence ID" value="NZ_FQVB01000035.1"/>
</dbReference>
<feature type="transmembrane region" description="Helical" evidence="6">
    <location>
        <begin position="487"/>
        <end position="508"/>
    </location>
</feature>
<evidence type="ECO:0000256" key="3">
    <source>
        <dbReference type="ARBA" id="ARBA00022692"/>
    </source>
</evidence>
<proteinExistence type="predicted"/>
<dbReference type="PANTHER" id="PTHR30572">
    <property type="entry name" value="MEMBRANE COMPONENT OF TRANSPORTER-RELATED"/>
    <property type="match status" value="1"/>
</dbReference>
<feature type="transmembrane region" description="Helical" evidence="6">
    <location>
        <begin position="732"/>
        <end position="759"/>
    </location>
</feature>
<feature type="transmembrane region" description="Helical" evidence="6">
    <location>
        <begin position="830"/>
        <end position="853"/>
    </location>
</feature>
<dbReference type="InterPro" id="IPR050250">
    <property type="entry name" value="Macrolide_Exporter_MacB"/>
</dbReference>
<dbReference type="InterPro" id="IPR003838">
    <property type="entry name" value="ABC3_permease_C"/>
</dbReference>
<feature type="transmembrane region" description="Helical" evidence="6">
    <location>
        <begin position="303"/>
        <end position="323"/>
    </location>
</feature>
<keyword evidence="5 6" id="KW-0472">Membrane</keyword>
<accession>A0A1M5G8F4</accession>
<keyword evidence="4 6" id="KW-1133">Transmembrane helix</keyword>
<dbReference type="Pfam" id="PF02687">
    <property type="entry name" value="FtsX"/>
    <property type="match status" value="2"/>
</dbReference>
<keyword evidence="2" id="KW-1003">Cell membrane</keyword>
<evidence type="ECO:0000256" key="6">
    <source>
        <dbReference type="SAM" id="Phobius"/>
    </source>
</evidence>
<feature type="transmembrane region" description="Helical" evidence="6">
    <location>
        <begin position="404"/>
        <end position="423"/>
    </location>
</feature>
<evidence type="ECO:0000313" key="10">
    <source>
        <dbReference type="Proteomes" id="UP000184076"/>
    </source>
</evidence>